<dbReference type="PATRIC" id="fig|1618546.3.peg.766"/>
<reference evidence="7 8" key="1">
    <citation type="journal article" date="2015" name="Nature">
        <title>rRNA introns, odd ribosomes, and small enigmatic genomes across a large radiation of phyla.</title>
        <authorList>
            <person name="Brown C.T."/>
            <person name="Hug L.A."/>
            <person name="Thomas B.C."/>
            <person name="Sharon I."/>
            <person name="Castelle C.J."/>
            <person name="Singh A."/>
            <person name="Wilkins M.J."/>
            <person name="Williams K.H."/>
            <person name="Banfield J.F."/>
        </authorList>
    </citation>
    <scope>NUCLEOTIDE SEQUENCE [LARGE SCALE GENOMIC DNA]</scope>
</reference>
<dbReference type="CDD" id="cd02440">
    <property type="entry name" value="AdoMet_MTases"/>
    <property type="match status" value="1"/>
</dbReference>
<feature type="domain" description="PABS" evidence="6">
    <location>
        <begin position="194"/>
        <end position="449"/>
    </location>
</feature>
<feature type="active site" description="Proton acceptor" evidence="4">
    <location>
        <position position="355"/>
    </location>
</feature>
<proteinExistence type="inferred from homology"/>
<dbReference type="Gene3D" id="3.40.50.150">
    <property type="entry name" value="Vaccinia Virus protein VP39"/>
    <property type="match status" value="1"/>
</dbReference>
<keyword evidence="5" id="KW-0472">Membrane</keyword>
<dbReference type="GO" id="GO:0010487">
    <property type="term" value="F:thermospermine synthase activity"/>
    <property type="evidence" value="ECO:0007669"/>
    <property type="project" value="TreeGrafter"/>
</dbReference>
<comment type="caution">
    <text evidence="7">The sequence shown here is derived from an EMBL/GenBank/DDBJ whole genome shotgun (WGS) entry which is preliminary data.</text>
</comment>
<dbReference type="SUPFAM" id="SSF53335">
    <property type="entry name" value="S-adenosyl-L-methionine-dependent methyltransferases"/>
    <property type="match status" value="1"/>
</dbReference>
<protein>
    <submittedName>
        <fullName evidence="7">Spermine synthase</fullName>
    </submittedName>
</protein>
<evidence type="ECO:0000259" key="6">
    <source>
        <dbReference type="PROSITE" id="PS51006"/>
    </source>
</evidence>
<evidence type="ECO:0000256" key="3">
    <source>
        <dbReference type="ARBA" id="ARBA00023115"/>
    </source>
</evidence>
<dbReference type="Proteomes" id="UP000034603">
    <property type="component" value="Unassembled WGS sequence"/>
</dbReference>
<dbReference type="EMBL" id="LBTR01000035">
    <property type="protein sequence ID" value="KKQ44027.1"/>
    <property type="molecule type" value="Genomic_DNA"/>
</dbReference>
<dbReference type="Pfam" id="PF01564">
    <property type="entry name" value="Spermine_synth"/>
    <property type="match status" value="1"/>
</dbReference>
<evidence type="ECO:0000256" key="4">
    <source>
        <dbReference type="PROSITE-ProRule" id="PRU00354"/>
    </source>
</evidence>
<evidence type="ECO:0000256" key="5">
    <source>
        <dbReference type="SAM" id="Phobius"/>
    </source>
</evidence>
<organism evidence="7 8">
    <name type="scientific">Candidatus Woesebacteria bacterium GW2011_GWA1_37_8</name>
    <dbReference type="NCBI Taxonomy" id="1618546"/>
    <lineage>
        <taxon>Bacteria</taxon>
        <taxon>Candidatus Woeseibacteriota</taxon>
    </lineage>
</organism>
<gene>
    <name evidence="7" type="ORF">US62_C0035G0004</name>
</gene>
<dbReference type="GO" id="GO:0006596">
    <property type="term" value="P:polyamine biosynthetic process"/>
    <property type="evidence" value="ECO:0007669"/>
    <property type="project" value="UniProtKB-UniRule"/>
</dbReference>
<dbReference type="PANTHER" id="PTHR43317">
    <property type="entry name" value="THERMOSPERMINE SYNTHASE ACAULIS5"/>
    <property type="match status" value="1"/>
</dbReference>
<accession>A0A0G0HP88</accession>
<dbReference type="NCBIfam" id="NF037959">
    <property type="entry name" value="MFS_SpdSyn"/>
    <property type="match status" value="1"/>
</dbReference>
<evidence type="ECO:0000256" key="2">
    <source>
        <dbReference type="ARBA" id="ARBA00022679"/>
    </source>
</evidence>
<keyword evidence="5" id="KW-1133">Transmembrane helix</keyword>
<dbReference type="PANTHER" id="PTHR43317:SF1">
    <property type="entry name" value="THERMOSPERMINE SYNTHASE ACAULIS5"/>
    <property type="match status" value="1"/>
</dbReference>
<sequence>MIELTLFVSGAALMALELTASRILSPYIGSSIFVWTAIIGVILAALSLGYYQGGKLADKKLNTGLLSNLAFATGLSILLSFIIKETVLILIVRNIYETRLSSILATLFLFALPSFLFGTITPYATRLKMKSLDKSGEVVGKLYAISTLGSIIGTFLTGYVLLGYLGSSKILLAIATAVIVLSFVLDKKNFFKIKKLIPLVFFCLIIAANPNKKNPNIIFEADSNYQKIYVTDSTVRKTGRPVRFLRTSILAQSGKYLDSDELLFEYINQLTLIGHFKPNAEKVLFIGGGGYSLPSYLLNKNPKLVADVVEIDPMVSTVAKKYFNVPQTDRLHSFNIDGRNFINHASEKYDVIVLDAYRDELIMPFELITIEAVGKYFDLLSDDGILAINNISSLQGPKSKFLSAEINTIKTNFAKILIFQATPERREDYIQNVLVFAFKKDSGISLTSDDSLYQKLLGNLWEGNLATYPVLTDDFAPIERYMLAGF</sequence>
<feature type="transmembrane region" description="Helical" evidence="5">
    <location>
        <begin position="103"/>
        <end position="121"/>
    </location>
</feature>
<keyword evidence="5" id="KW-0812">Transmembrane</keyword>
<comment type="similarity">
    <text evidence="1">Belongs to the spermidine/spermine synthase family.</text>
</comment>
<keyword evidence="3 4" id="KW-0620">Polyamine biosynthesis</keyword>
<dbReference type="InterPro" id="IPR030374">
    <property type="entry name" value="PABS"/>
</dbReference>
<feature type="transmembrane region" description="Helical" evidence="5">
    <location>
        <begin position="63"/>
        <end position="83"/>
    </location>
</feature>
<dbReference type="PROSITE" id="PS51006">
    <property type="entry name" value="PABS_2"/>
    <property type="match status" value="1"/>
</dbReference>
<evidence type="ECO:0000256" key="1">
    <source>
        <dbReference type="ARBA" id="ARBA00007867"/>
    </source>
</evidence>
<name>A0A0G0HP88_9BACT</name>
<feature type="transmembrane region" description="Helical" evidence="5">
    <location>
        <begin position="168"/>
        <end position="185"/>
    </location>
</feature>
<evidence type="ECO:0000313" key="8">
    <source>
        <dbReference type="Proteomes" id="UP000034603"/>
    </source>
</evidence>
<dbReference type="InterPro" id="IPR029063">
    <property type="entry name" value="SAM-dependent_MTases_sf"/>
</dbReference>
<evidence type="ECO:0000313" key="7">
    <source>
        <dbReference type="EMBL" id="KKQ44027.1"/>
    </source>
</evidence>
<keyword evidence="2 4" id="KW-0808">Transferase</keyword>
<feature type="transmembrane region" description="Helical" evidence="5">
    <location>
        <begin position="142"/>
        <end position="162"/>
    </location>
</feature>
<dbReference type="AlphaFoldDB" id="A0A0G0HP88"/>
<feature type="transmembrane region" description="Helical" evidence="5">
    <location>
        <begin position="31"/>
        <end position="51"/>
    </location>
</feature>